<reference evidence="3 4" key="1">
    <citation type="submission" date="2016-10" db="EMBL/GenBank/DDBJ databases">
        <authorList>
            <person name="de Groot N.N."/>
        </authorList>
    </citation>
    <scope>NUCLEOTIDE SEQUENCE [LARGE SCALE GENOMIC DNA]</scope>
    <source>
        <strain evidence="3 4">CGMCC 4.2022</strain>
    </source>
</reference>
<evidence type="ECO:0000256" key="1">
    <source>
        <dbReference type="ARBA" id="ARBA00007689"/>
    </source>
</evidence>
<dbReference type="Pfam" id="PF03795">
    <property type="entry name" value="YCII"/>
    <property type="match status" value="1"/>
</dbReference>
<evidence type="ECO:0000313" key="3">
    <source>
        <dbReference type="EMBL" id="SDP13996.1"/>
    </source>
</evidence>
<dbReference type="AlphaFoldDB" id="A0A1H0QBE3"/>
<feature type="domain" description="YCII-related" evidence="2">
    <location>
        <begin position="3"/>
        <end position="114"/>
    </location>
</feature>
<comment type="similarity">
    <text evidence="1">Belongs to the YciI family.</text>
</comment>
<dbReference type="SUPFAM" id="SSF54909">
    <property type="entry name" value="Dimeric alpha+beta barrel"/>
    <property type="match status" value="1"/>
</dbReference>
<dbReference type="PANTHER" id="PTHR35174:SF3">
    <property type="entry name" value="BLL7171 PROTEIN"/>
    <property type="match status" value="1"/>
</dbReference>
<dbReference type="EMBL" id="FNIE01000018">
    <property type="protein sequence ID" value="SDP13996.1"/>
    <property type="molecule type" value="Genomic_DNA"/>
</dbReference>
<dbReference type="Gene3D" id="3.30.70.1060">
    <property type="entry name" value="Dimeric alpha+beta barrel"/>
    <property type="match status" value="1"/>
</dbReference>
<dbReference type="PANTHER" id="PTHR35174">
    <property type="entry name" value="BLL7171 PROTEIN-RELATED"/>
    <property type="match status" value="1"/>
</dbReference>
<name>A0A1H0QBE3_9ACTN</name>
<sequence length="116" mass="12482">MAQYLLLIHDNEADWDAADEAAHRAHDEAHAAFARAHKDVITASAHLQQSATATVVREDGEGGFLVTDGPYAETKEALGGYYVVDVPDLDAALAVAKRLPYFGRTGEAAVEVRPLH</sequence>
<evidence type="ECO:0000313" key="4">
    <source>
        <dbReference type="Proteomes" id="UP000199341"/>
    </source>
</evidence>
<gene>
    <name evidence="3" type="ORF">SAMN05216259_11829</name>
</gene>
<dbReference type="InterPro" id="IPR005545">
    <property type="entry name" value="YCII"/>
</dbReference>
<accession>A0A1H0QBE3</accession>
<organism evidence="3 4">
    <name type="scientific">Actinacidiphila guanduensis</name>
    <dbReference type="NCBI Taxonomy" id="310781"/>
    <lineage>
        <taxon>Bacteria</taxon>
        <taxon>Bacillati</taxon>
        <taxon>Actinomycetota</taxon>
        <taxon>Actinomycetes</taxon>
        <taxon>Kitasatosporales</taxon>
        <taxon>Streptomycetaceae</taxon>
        <taxon>Actinacidiphila</taxon>
    </lineage>
</organism>
<keyword evidence="4" id="KW-1185">Reference proteome</keyword>
<dbReference type="OrthoDB" id="668782at2"/>
<dbReference type="RefSeq" id="WP_093787760.1">
    <property type="nucleotide sequence ID" value="NZ_FNIE01000018.1"/>
</dbReference>
<protein>
    <submittedName>
        <fullName evidence="3">Uncharacterized conserved protein</fullName>
    </submittedName>
</protein>
<dbReference type="InterPro" id="IPR011008">
    <property type="entry name" value="Dimeric_a/b-barrel"/>
</dbReference>
<proteinExistence type="inferred from homology"/>
<dbReference type="STRING" id="310781.SAMN05216259_11829"/>
<evidence type="ECO:0000259" key="2">
    <source>
        <dbReference type="Pfam" id="PF03795"/>
    </source>
</evidence>
<dbReference type="Proteomes" id="UP000199341">
    <property type="component" value="Unassembled WGS sequence"/>
</dbReference>